<organism evidence="2 3">
    <name type="scientific">Microtetraspora malaysiensis</name>
    <dbReference type="NCBI Taxonomy" id="161358"/>
    <lineage>
        <taxon>Bacteria</taxon>
        <taxon>Bacillati</taxon>
        <taxon>Actinomycetota</taxon>
        <taxon>Actinomycetes</taxon>
        <taxon>Streptosporangiales</taxon>
        <taxon>Streptosporangiaceae</taxon>
        <taxon>Microtetraspora</taxon>
    </lineage>
</organism>
<keyword evidence="3" id="KW-1185">Reference proteome</keyword>
<name>A0ABW6T1C3_9ACTN</name>
<evidence type="ECO:0000256" key="1">
    <source>
        <dbReference type="SAM" id="MobiDB-lite"/>
    </source>
</evidence>
<dbReference type="EMBL" id="JBIASD010000039">
    <property type="protein sequence ID" value="MFF3671077.1"/>
    <property type="molecule type" value="Genomic_DNA"/>
</dbReference>
<proteinExistence type="predicted"/>
<protein>
    <submittedName>
        <fullName evidence="2">CU044_5270 family protein</fullName>
    </submittedName>
</protein>
<evidence type="ECO:0000313" key="2">
    <source>
        <dbReference type="EMBL" id="MFF3671077.1"/>
    </source>
</evidence>
<dbReference type="Proteomes" id="UP001602013">
    <property type="component" value="Unassembled WGS sequence"/>
</dbReference>
<accession>A0ABW6T1C3</accession>
<gene>
    <name evidence="2" type="ORF">ACFYXI_36370</name>
</gene>
<sequence>MNEIQLLNMLRDEVPDQPDLRAEEHRLLAEIRADSSTPRRPVRLMPRLRWGLALAGAGALAAAAVTVTQLGGADGPGNGPPAVRPPSAAAVLEKAALVAAKSAAIEIRPDQWYYVKESQDLEILPTFELWIRMDGSREAIREADGKLKISNGEKGSTNPAKTQGEVESFPDDPDALLEHFRNLPYERAALSICAPDCPAESEKDTKAFEAIGWYLKYGPMISPEKAAAMYRALAKIPQVTIEENATDGDGRTGVGVVLDLGTAGKGYYILDPGDYHYIGVKVVNDAGTFAMSVLASGIVDKPGQVP</sequence>
<dbReference type="NCBIfam" id="NF038083">
    <property type="entry name" value="CU044_5270_fam"/>
    <property type="match status" value="1"/>
</dbReference>
<dbReference type="RefSeq" id="WP_387417274.1">
    <property type="nucleotide sequence ID" value="NZ_JBIASD010000039.1"/>
</dbReference>
<comment type="caution">
    <text evidence="2">The sequence shown here is derived from an EMBL/GenBank/DDBJ whole genome shotgun (WGS) entry which is preliminary data.</text>
</comment>
<dbReference type="InterPro" id="IPR047789">
    <property type="entry name" value="CU044_5270-like"/>
</dbReference>
<evidence type="ECO:0000313" key="3">
    <source>
        <dbReference type="Proteomes" id="UP001602013"/>
    </source>
</evidence>
<reference evidence="2 3" key="1">
    <citation type="submission" date="2024-10" db="EMBL/GenBank/DDBJ databases">
        <title>The Natural Products Discovery Center: Release of the First 8490 Sequenced Strains for Exploring Actinobacteria Biosynthetic Diversity.</title>
        <authorList>
            <person name="Kalkreuter E."/>
            <person name="Kautsar S.A."/>
            <person name="Yang D."/>
            <person name="Bader C.D."/>
            <person name="Teijaro C.N."/>
            <person name="Fluegel L."/>
            <person name="Davis C.M."/>
            <person name="Simpson J.R."/>
            <person name="Lauterbach L."/>
            <person name="Steele A.D."/>
            <person name="Gui C."/>
            <person name="Meng S."/>
            <person name="Li G."/>
            <person name="Viehrig K."/>
            <person name="Ye F."/>
            <person name="Su P."/>
            <person name="Kiefer A.F."/>
            <person name="Nichols A."/>
            <person name="Cepeda A.J."/>
            <person name="Yan W."/>
            <person name="Fan B."/>
            <person name="Jiang Y."/>
            <person name="Adhikari A."/>
            <person name="Zheng C.-J."/>
            <person name="Schuster L."/>
            <person name="Cowan T.M."/>
            <person name="Smanski M.J."/>
            <person name="Chevrette M.G."/>
            <person name="De Carvalho L.P.S."/>
            <person name="Shen B."/>
        </authorList>
    </citation>
    <scope>NUCLEOTIDE SEQUENCE [LARGE SCALE GENOMIC DNA]</scope>
    <source>
        <strain evidence="2 3">NPDC002173</strain>
    </source>
</reference>
<feature type="region of interest" description="Disordered" evidence="1">
    <location>
        <begin position="149"/>
        <end position="168"/>
    </location>
</feature>